<dbReference type="RefSeq" id="WP_378119098.1">
    <property type="nucleotide sequence ID" value="NZ_JBHRTF010000004.1"/>
</dbReference>
<name>A0ABV7FHA2_9GAMM</name>
<dbReference type="EMBL" id="JBHRTF010000004">
    <property type="protein sequence ID" value="MFC3116128.1"/>
    <property type="molecule type" value="Genomic_DNA"/>
</dbReference>
<feature type="transmembrane region" description="Helical" evidence="2">
    <location>
        <begin position="379"/>
        <end position="403"/>
    </location>
</feature>
<keyword evidence="2" id="KW-1133">Transmembrane helix</keyword>
<reference evidence="5" key="1">
    <citation type="journal article" date="2019" name="Int. J. Syst. Evol. Microbiol.">
        <title>The Global Catalogue of Microorganisms (GCM) 10K type strain sequencing project: providing services to taxonomists for standard genome sequencing and annotation.</title>
        <authorList>
            <consortium name="The Broad Institute Genomics Platform"/>
            <consortium name="The Broad Institute Genome Sequencing Center for Infectious Disease"/>
            <person name="Wu L."/>
            <person name="Ma J."/>
        </authorList>
    </citation>
    <scope>NUCLEOTIDE SEQUENCE [LARGE SCALE GENOMIC DNA]</scope>
    <source>
        <strain evidence="5">KCTC 52237</strain>
    </source>
</reference>
<evidence type="ECO:0000259" key="3">
    <source>
        <dbReference type="Pfam" id="PF13559"/>
    </source>
</evidence>
<feature type="transmembrane region" description="Helical" evidence="2">
    <location>
        <begin position="254"/>
        <end position="271"/>
    </location>
</feature>
<organism evidence="4 5">
    <name type="scientific">Cellvibrio fontiphilus</name>
    <dbReference type="NCBI Taxonomy" id="1815559"/>
    <lineage>
        <taxon>Bacteria</taxon>
        <taxon>Pseudomonadati</taxon>
        <taxon>Pseudomonadota</taxon>
        <taxon>Gammaproteobacteria</taxon>
        <taxon>Cellvibrionales</taxon>
        <taxon>Cellvibrionaceae</taxon>
        <taxon>Cellvibrio</taxon>
    </lineage>
</organism>
<keyword evidence="2" id="KW-0812">Transmembrane</keyword>
<accession>A0ABV7FHA2</accession>
<proteinExistence type="predicted"/>
<sequence>MNLDQVTLEIRPRSAWEAVDLGLLMAKRWWLPMMKVWLLASAPFFALALFIPATYFWAAFLVLWWFKPLYERPLLHILSRAVFNELPSTHSSLQQFPRLALQQIFMSLTLRRFSPTRAMDLPVVQLEGLAGARRQARISLLHREDSAPAGWLSFIGLQLEIYLALGMISLLWSMIPSEVEIEWANLFFNQQTAQLKYLQLALWYLALGLTAPFYVACGFALYLNRRIKLEAWDIDIAFRRIAEKRKHMNSQSPLISTLVALLLCSGLAGTMPNTSYADEALPVMESSDTSGNNSDSDSDSDKHNAPAISEPTLEEYQELTREQARDAITQVMQGSEFSRKEIKRRLTYIEPEEKENWLTKYLDEKFGDFFKDWDDFRGFGYAASALEIALWGAVLLLIALLVYRYRHWLAAQYVRIAPPKTPRVIPQTLFGMEVTRESLPEDIGQSAQQLLAQGNSRAALALLYRASLFQLIHRGVDIHEGHTEGECVQLMIELFSQDAPLHKNQNQNNQSMQIDYFAKLTRHWQQLAYGHQLPPGSLAEQLCNEWNACWLADQSAATKAGVK</sequence>
<evidence type="ECO:0000256" key="2">
    <source>
        <dbReference type="SAM" id="Phobius"/>
    </source>
</evidence>
<dbReference type="InterPro" id="IPR025403">
    <property type="entry name" value="TgpA-like_C"/>
</dbReference>
<protein>
    <submittedName>
        <fullName evidence="4">DUF4129 domain-containing protein</fullName>
    </submittedName>
</protein>
<keyword evidence="5" id="KW-1185">Reference proteome</keyword>
<evidence type="ECO:0000256" key="1">
    <source>
        <dbReference type="SAM" id="MobiDB-lite"/>
    </source>
</evidence>
<dbReference type="Pfam" id="PF13559">
    <property type="entry name" value="DUF4129"/>
    <property type="match status" value="1"/>
</dbReference>
<keyword evidence="2" id="KW-0472">Membrane</keyword>
<feature type="transmembrane region" description="Helical" evidence="2">
    <location>
        <begin position="36"/>
        <end position="66"/>
    </location>
</feature>
<feature type="transmembrane region" description="Helical" evidence="2">
    <location>
        <begin position="151"/>
        <end position="175"/>
    </location>
</feature>
<comment type="caution">
    <text evidence="4">The sequence shown here is derived from an EMBL/GenBank/DDBJ whole genome shotgun (WGS) entry which is preliminary data.</text>
</comment>
<gene>
    <name evidence="4" type="ORF">ACFODX_11210</name>
</gene>
<feature type="region of interest" description="Disordered" evidence="1">
    <location>
        <begin position="284"/>
        <end position="312"/>
    </location>
</feature>
<feature type="domain" description="Protein-glutamine gamma-glutamyltransferase-like C-terminal" evidence="3">
    <location>
        <begin position="463"/>
        <end position="546"/>
    </location>
</feature>
<feature type="transmembrane region" description="Helical" evidence="2">
    <location>
        <begin position="201"/>
        <end position="223"/>
    </location>
</feature>
<dbReference type="Proteomes" id="UP001595555">
    <property type="component" value="Unassembled WGS sequence"/>
</dbReference>
<feature type="compositionally biased region" description="Low complexity" evidence="1">
    <location>
        <begin position="286"/>
        <end position="295"/>
    </location>
</feature>
<evidence type="ECO:0000313" key="4">
    <source>
        <dbReference type="EMBL" id="MFC3116128.1"/>
    </source>
</evidence>
<evidence type="ECO:0000313" key="5">
    <source>
        <dbReference type="Proteomes" id="UP001595555"/>
    </source>
</evidence>